<keyword evidence="2" id="KW-1133">Transmembrane helix</keyword>
<evidence type="ECO:0000313" key="4">
    <source>
        <dbReference type="Proteomes" id="UP001139031"/>
    </source>
</evidence>
<reference evidence="3" key="1">
    <citation type="submission" date="2021-08" db="EMBL/GenBank/DDBJ databases">
        <authorList>
            <person name="Stevens D.C."/>
        </authorList>
    </citation>
    <scope>NUCLEOTIDE SEQUENCE</scope>
    <source>
        <strain evidence="3">DSM 53165</strain>
    </source>
</reference>
<dbReference type="Proteomes" id="UP001139031">
    <property type="component" value="Unassembled WGS sequence"/>
</dbReference>
<gene>
    <name evidence="3" type="ORF">K7C98_23315</name>
</gene>
<comment type="caution">
    <text evidence="3">The sequence shown here is derived from an EMBL/GenBank/DDBJ whole genome shotgun (WGS) entry which is preliminary data.</text>
</comment>
<sequence>MANPPLLVLLLAGSFAPPTGEVAAGAAAPASGEAAAEASAPAEPVAASPEPAAAVAAPAEPLDTEVPEPTGMGLQLREYRHIEAITGLDLEGAWESYEDDVREDGLTESFTAFARRRFRVRRNIGIGVTCWGIAALAPATYFWVEASRTELYQGQGLLAFAGTATAAVAVSAIVTGAVVWRRFAAPLRDLREAGLAARRPALAPLPLPRGLGLGLQLAF</sequence>
<proteinExistence type="predicted"/>
<keyword evidence="2" id="KW-0812">Transmembrane</keyword>
<protein>
    <submittedName>
        <fullName evidence="3">Uncharacterized protein</fullName>
    </submittedName>
</protein>
<dbReference type="EMBL" id="JAIRAU010000028">
    <property type="protein sequence ID" value="MBZ5712181.1"/>
    <property type="molecule type" value="Genomic_DNA"/>
</dbReference>
<organism evidence="3 4">
    <name type="scientific">Nannocystis pusilla</name>
    <dbReference type="NCBI Taxonomy" id="889268"/>
    <lineage>
        <taxon>Bacteria</taxon>
        <taxon>Pseudomonadati</taxon>
        <taxon>Myxococcota</taxon>
        <taxon>Polyangia</taxon>
        <taxon>Nannocystales</taxon>
        <taxon>Nannocystaceae</taxon>
        <taxon>Nannocystis</taxon>
    </lineage>
</organism>
<feature type="transmembrane region" description="Helical" evidence="2">
    <location>
        <begin position="124"/>
        <end position="144"/>
    </location>
</feature>
<evidence type="ECO:0000313" key="3">
    <source>
        <dbReference type="EMBL" id="MBZ5712181.1"/>
    </source>
</evidence>
<keyword evidence="2" id="KW-0472">Membrane</keyword>
<feature type="transmembrane region" description="Helical" evidence="2">
    <location>
        <begin position="156"/>
        <end position="180"/>
    </location>
</feature>
<accession>A0ABS7TVK0</accession>
<feature type="region of interest" description="Disordered" evidence="1">
    <location>
        <begin position="35"/>
        <end position="70"/>
    </location>
</feature>
<evidence type="ECO:0000256" key="1">
    <source>
        <dbReference type="SAM" id="MobiDB-lite"/>
    </source>
</evidence>
<feature type="compositionally biased region" description="Low complexity" evidence="1">
    <location>
        <begin position="35"/>
        <end position="61"/>
    </location>
</feature>
<evidence type="ECO:0000256" key="2">
    <source>
        <dbReference type="SAM" id="Phobius"/>
    </source>
</evidence>
<keyword evidence="4" id="KW-1185">Reference proteome</keyword>
<name>A0ABS7TVK0_9BACT</name>
<dbReference type="RefSeq" id="WP_224193940.1">
    <property type="nucleotide sequence ID" value="NZ_JAIRAU010000028.1"/>
</dbReference>